<dbReference type="OrthoDB" id="5501064at2"/>
<feature type="domain" description="RNA polymerase sigma-70 region 4" evidence="5">
    <location>
        <begin position="128"/>
        <end position="175"/>
    </location>
</feature>
<comment type="caution">
    <text evidence="6">The sequence shown here is derived from an EMBL/GenBank/DDBJ whole genome shotgun (WGS) entry which is preliminary data.</text>
</comment>
<dbReference type="STRING" id="683150.G205_21781"/>
<reference evidence="6 7" key="1">
    <citation type="submission" date="2019-03" db="EMBL/GenBank/DDBJ databases">
        <title>Genome Sequencing and Assembly of Various Microbes Isolated from Partially Reclaimed Soil and Acid Mine Drainage (AMD) Site.</title>
        <authorList>
            <person name="Steinbock B."/>
            <person name="Bechtold R."/>
            <person name="Sevigny J.L."/>
            <person name="Thomas D."/>
            <person name="Cuthill L.R."/>
            <person name="Aveiro Johannsen E.J."/>
            <person name="Thomas K."/>
            <person name="Ghosh A."/>
        </authorList>
    </citation>
    <scope>NUCLEOTIDE SEQUENCE [LARGE SCALE GENOMIC DNA]</scope>
    <source>
        <strain evidence="6 7">S-A1</strain>
    </source>
</reference>
<sequence>MLDTLAQEETDIFDDAAGTDPAVLFGAAYRSFAGPVQGYLKARGVDDPEAVTQDVFMAFYPKIDGLTGGLQGAKSLIFSIAHARMVDHYRRLERRPQLTPYDPQHDARTTPSAEDHAVELTGGAADMLAGLSEEHQEVLALRVVADLSIEQVAAIMGKSTGAIKQLQRRALQNLKAQTLSRNQANHE</sequence>
<evidence type="ECO:0000256" key="2">
    <source>
        <dbReference type="ARBA" id="ARBA00023015"/>
    </source>
</evidence>
<dbReference type="NCBIfam" id="TIGR02937">
    <property type="entry name" value="sigma70-ECF"/>
    <property type="match status" value="1"/>
</dbReference>
<keyword evidence="4" id="KW-0804">Transcription</keyword>
<dbReference type="InterPro" id="IPR039425">
    <property type="entry name" value="RNA_pol_sigma-70-like"/>
</dbReference>
<dbReference type="GO" id="GO:0016987">
    <property type="term" value="F:sigma factor activity"/>
    <property type="evidence" value="ECO:0007669"/>
    <property type="project" value="UniProtKB-KW"/>
</dbReference>
<dbReference type="Pfam" id="PF04545">
    <property type="entry name" value="Sigma70_r4"/>
    <property type="match status" value="1"/>
</dbReference>
<evidence type="ECO:0000256" key="4">
    <source>
        <dbReference type="ARBA" id="ARBA00023163"/>
    </source>
</evidence>
<accession>A0A4R5Y2M5</accession>
<dbReference type="Gene3D" id="1.10.1740.10">
    <property type="match status" value="1"/>
</dbReference>
<dbReference type="InterPro" id="IPR036388">
    <property type="entry name" value="WH-like_DNA-bd_sf"/>
</dbReference>
<dbReference type="InterPro" id="IPR014284">
    <property type="entry name" value="RNA_pol_sigma-70_dom"/>
</dbReference>
<dbReference type="PANTHER" id="PTHR43133:SF57">
    <property type="entry name" value="RNA POLYMERASE SIGMA-70 FACTOR"/>
    <property type="match status" value="1"/>
</dbReference>
<dbReference type="PANTHER" id="PTHR43133">
    <property type="entry name" value="RNA POLYMERASE ECF-TYPE SIGMA FACTO"/>
    <property type="match status" value="1"/>
</dbReference>
<proteinExistence type="inferred from homology"/>
<evidence type="ECO:0000256" key="3">
    <source>
        <dbReference type="ARBA" id="ARBA00023082"/>
    </source>
</evidence>
<evidence type="ECO:0000259" key="5">
    <source>
        <dbReference type="Pfam" id="PF04545"/>
    </source>
</evidence>
<dbReference type="SUPFAM" id="SSF88946">
    <property type="entry name" value="Sigma2 domain of RNA polymerase sigma factors"/>
    <property type="match status" value="1"/>
</dbReference>
<dbReference type="CDD" id="cd06171">
    <property type="entry name" value="Sigma70_r4"/>
    <property type="match status" value="1"/>
</dbReference>
<dbReference type="InterPro" id="IPR013325">
    <property type="entry name" value="RNA_pol_sigma_r2"/>
</dbReference>
<dbReference type="Proteomes" id="UP000294621">
    <property type="component" value="Unassembled WGS sequence"/>
</dbReference>
<evidence type="ECO:0000313" key="7">
    <source>
        <dbReference type="Proteomes" id="UP000294621"/>
    </source>
</evidence>
<keyword evidence="2" id="KW-0805">Transcription regulation</keyword>
<evidence type="ECO:0000256" key="1">
    <source>
        <dbReference type="ARBA" id="ARBA00010641"/>
    </source>
</evidence>
<protein>
    <submittedName>
        <fullName evidence="6">Sigma-70 family RNA polymerase sigma factor</fullName>
    </submittedName>
</protein>
<evidence type="ECO:0000313" key="6">
    <source>
        <dbReference type="EMBL" id="TDL38709.1"/>
    </source>
</evidence>
<dbReference type="AlphaFoldDB" id="A0A4R5Y2M5"/>
<gene>
    <name evidence="6" type="ORF">E2R57_07120</name>
</gene>
<name>A0A4R5Y2M5_9MICC</name>
<dbReference type="InterPro" id="IPR007630">
    <property type="entry name" value="RNA_pol_sigma70_r4"/>
</dbReference>
<keyword evidence="3" id="KW-0731">Sigma factor</keyword>
<dbReference type="Gene3D" id="1.10.10.10">
    <property type="entry name" value="Winged helix-like DNA-binding domain superfamily/Winged helix DNA-binding domain"/>
    <property type="match status" value="1"/>
</dbReference>
<comment type="similarity">
    <text evidence="1">Belongs to the sigma-70 factor family. ECF subfamily.</text>
</comment>
<dbReference type="InterPro" id="IPR013324">
    <property type="entry name" value="RNA_pol_sigma_r3/r4-like"/>
</dbReference>
<dbReference type="GO" id="GO:0006352">
    <property type="term" value="P:DNA-templated transcription initiation"/>
    <property type="evidence" value="ECO:0007669"/>
    <property type="project" value="InterPro"/>
</dbReference>
<dbReference type="SUPFAM" id="SSF88659">
    <property type="entry name" value="Sigma3 and sigma4 domains of RNA polymerase sigma factors"/>
    <property type="match status" value="1"/>
</dbReference>
<dbReference type="RefSeq" id="WP_133347704.1">
    <property type="nucleotide sequence ID" value="NZ_SMZQ01000003.1"/>
</dbReference>
<dbReference type="EMBL" id="SMZQ01000003">
    <property type="protein sequence ID" value="TDL38709.1"/>
    <property type="molecule type" value="Genomic_DNA"/>
</dbReference>
<organism evidence="6 7">
    <name type="scientific">Arthrobacter nitrophenolicus</name>
    <dbReference type="NCBI Taxonomy" id="683150"/>
    <lineage>
        <taxon>Bacteria</taxon>
        <taxon>Bacillati</taxon>
        <taxon>Actinomycetota</taxon>
        <taxon>Actinomycetes</taxon>
        <taxon>Micrococcales</taxon>
        <taxon>Micrococcaceae</taxon>
        <taxon>Arthrobacter</taxon>
    </lineage>
</organism>